<evidence type="ECO:0000313" key="2">
    <source>
        <dbReference type="EMBL" id="MCP2357160.1"/>
    </source>
</evidence>
<feature type="region of interest" description="Disordered" evidence="1">
    <location>
        <begin position="32"/>
        <end position="59"/>
    </location>
</feature>
<gene>
    <name evidence="2" type="ORF">HD597_004180</name>
</gene>
<organism evidence="2 3">
    <name type="scientific">Nonomuraea thailandensis</name>
    <dbReference type="NCBI Taxonomy" id="1188745"/>
    <lineage>
        <taxon>Bacteria</taxon>
        <taxon>Bacillati</taxon>
        <taxon>Actinomycetota</taxon>
        <taxon>Actinomycetes</taxon>
        <taxon>Streptosporangiales</taxon>
        <taxon>Streptosporangiaceae</taxon>
        <taxon>Nonomuraea</taxon>
    </lineage>
</organism>
<evidence type="ECO:0000256" key="1">
    <source>
        <dbReference type="SAM" id="MobiDB-lite"/>
    </source>
</evidence>
<keyword evidence="3" id="KW-1185">Reference proteome</keyword>
<dbReference type="EMBL" id="JAMZEB010000002">
    <property type="protein sequence ID" value="MCP2357160.1"/>
    <property type="molecule type" value="Genomic_DNA"/>
</dbReference>
<accession>A0A9X2K2J7</accession>
<evidence type="ECO:0000313" key="3">
    <source>
        <dbReference type="Proteomes" id="UP001139648"/>
    </source>
</evidence>
<proteinExistence type="predicted"/>
<protein>
    <submittedName>
        <fullName evidence="2">Uncharacterized protein</fullName>
    </submittedName>
</protein>
<comment type="caution">
    <text evidence="2">The sequence shown here is derived from an EMBL/GenBank/DDBJ whole genome shotgun (WGS) entry which is preliminary data.</text>
</comment>
<sequence>MAQIVAVHGVGSSCWGQSPLEEWRPALQPMRGLRAIPGRTGRREPTMMAEDTPCGGPMTKQRIPIGYQLPEHCVILDGGGVEPSRQARGARP</sequence>
<name>A0A9X2K2J7_9ACTN</name>
<dbReference type="AlphaFoldDB" id="A0A9X2K2J7"/>
<dbReference type="Proteomes" id="UP001139648">
    <property type="component" value="Unassembled WGS sequence"/>
</dbReference>
<reference evidence="2" key="1">
    <citation type="submission" date="2022-06" db="EMBL/GenBank/DDBJ databases">
        <title>Sequencing the genomes of 1000 actinobacteria strains.</title>
        <authorList>
            <person name="Klenk H.-P."/>
        </authorList>
    </citation>
    <scope>NUCLEOTIDE SEQUENCE</scope>
    <source>
        <strain evidence="2">DSM 46694</strain>
    </source>
</reference>